<keyword evidence="6" id="KW-0132">Cell division</keyword>
<dbReference type="STRING" id="150374.A0A0M8N151"/>
<gene>
    <name evidence="6" type="ORF">ESCO_000683</name>
</gene>
<dbReference type="GO" id="GO:0005634">
    <property type="term" value="C:nucleus"/>
    <property type="evidence" value="ECO:0007669"/>
    <property type="project" value="TreeGrafter"/>
</dbReference>
<organism evidence="6 7">
    <name type="scientific">Escovopsis weberi</name>
    <dbReference type="NCBI Taxonomy" id="150374"/>
    <lineage>
        <taxon>Eukaryota</taxon>
        <taxon>Fungi</taxon>
        <taxon>Dikarya</taxon>
        <taxon>Ascomycota</taxon>
        <taxon>Pezizomycotina</taxon>
        <taxon>Sordariomycetes</taxon>
        <taxon>Hypocreomycetidae</taxon>
        <taxon>Hypocreales</taxon>
        <taxon>Hypocreaceae</taxon>
        <taxon>Escovopsis</taxon>
    </lineage>
</organism>
<name>A0A0M8N151_ESCWE</name>
<sequence>MLSPTRSSRRKERRNPSVTPRRFGRFFTPRSSMSTQGRKILGMLDDTAINHRLLASPQSLMLGLHDDEGSSDPIGPPSPTEMRTNANRAGIVAQDHDHDHDHDHDQERQERDRGYGRGKRRMPDIEEESPSKRRRVGRPASEEMPPPPLNLTESASRNLNQSQSQSQPQQACAPEADAEPKSGQESLCEQRKATLNLFFKVSRNGAQEKDAKSSPRSHKSSAVAPKTPSVLETYEPQVIRKFRNRGGAAHLLDREHGLFDHAGSSFLACPALDPRIETSAFCSRSLDSTFCTTHSGTGSTIPFSMASCHRASVTAIGDEQGYVRLFNTTMTTSVTEPKVDAFIPVHDNAIMGLAFSDDDMRLATAAGDRTAKIVDIATQTVAAELAGSHWDSLRQASFQPGKSNGSILATSDRAGQIQIWDLRCSPSPQNAFSVVEDGVVRSRDTALEPYQGKTINTIQDAHQRSRQSTVSAASVTAIQWMPVGREHLLLSASEANASIKLWDTRYIKPRRQLALAVTPEPQSHGWRSYGITSMALSSDASRLYALCRDSTVYAYATSHLMLGRAPELLDGAHKRKPIGVEGLGPLYGFKNPNFRAQSFYVKCSLRPSINGSSEILAVGSTDGCAVLFPTDERYLHRGPSSSLPISKAGTPLIRGHSREVTTLAWTHDGKLVTASDDYIIRQWQQDERQARHFRQIGEFGGERHMAGWADVGQDWDDAM</sequence>
<feature type="region of interest" description="Disordered" evidence="5">
    <location>
        <begin position="1"/>
        <end position="37"/>
    </location>
</feature>
<dbReference type="PANTHER" id="PTHR22852:SF0">
    <property type="entry name" value="DENTICLELESS PROTEIN HOMOLOG"/>
    <property type="match status" value="1"/>
</dbReference>
<dbReference type="InterPro" id="IPR051865">
    <property type="entry name" value="WD-repeat_CDT2_adapter"/>
</dbReference>
<keyword evidence="6" id="KW-0131">Cell cycle</keyword>
<dbReference type="PROSITE" id="PS50082">
    <property type="entry name" value="WD_REPEATS_2"/>
    <property type="match status" value="2"/>
</dbReference>
<accession>A0A0M8N151</accession>
<dbReference type="GO" id="GO:0043161">
    <property type="term" value="P:proteasome-mediated ubiquitin-dependent protein catabolic process"/>
    <property type="evidence" value="ECO:0007669"/>
    <property type="project" value="TreeGrafter"/>
</dbReference>
<feature type="compositionally biased region" description="Low complexity" evidence="5">
    <location>
        <begin position="161"/>
        <end position="170"/>
    </location>
</feature>
<dbReference type="InterPro" id="IPR036322">
    <property type="entry name" value="WD40_repeat_dom_sf"/>
</dbReference>
<evidence type="ECO:0000256" key="2">
    <source>
        <dbReference type="ARBA" id="ARBA00022786"/>
    </source>
</evidence>
<proteinExistence type="inferred from homology"/>
<feature type="compositionally biased region" description="Basic and acidic residues" evidence="5">
    <location>
        <begin position="94"/>
        <end position="115"/>
    </location>
</feature>
<evidence type="ECO:0000256" key="5">
    <source>
        <dbReference type="SAM" id="MobiDB-lite"/>
    </source>
</evidence>
<keyword evidence="7" id="KW-1185">Reference proteome</keyword>
<comment type="caution">
    <text evidence="6">The sequence shown here is derived from an EMBL/GenBank/DDBJ whole genome shotgun (WGS) entry which is preliminary data.</text>
</comment>
<dbReference type="GO" id="GO:0030674">
    <property type="term" value="F:protein-macromolecule adaptor activity"/>
    <property type="evidence" value="ECO:0007669"/>
    <property type="project" value="TreeGrafter"/>
</dbReference>
<dbReference type="PROSITE" id="PS50294">
    <property type="entry name" value="WD_REPEATS_REGION"/>
    <property type="match status" value="1"/>
</dbReference>
<dbReference type="SMART" id="SM00320">
    <property type="entry name" value="WD40"/>
    <property type="match status" value="5"/>
</dbReference>
<keyword evidence="2" id="KW-0833">Ubl conjugation pathway</keyword>
<feature type="compositionally biased region" description="Polar residues" evidence="5">
    <location>
        <begin position="151"/>
        <end position="160"/>
    </location>
</feature>
<dbReference type="Gene3D" id="2.130.10.10">
    <property type="entry name" value="YVTN repeat-like/Quinoprotein amine dehydrogenase"/>
    <property type="match status" value="2"/>
</dbReference>
<feature type="repeat" description="WD" evidence="4">
    <location>
        <begin position="653"/>
        <end position="684"/>
    </location>
</feature>
<reference evidence="6 7" key="1">
    <citation type="submission" date="2015-07" db="EMBL/GenBank/DDBJ databases">
        <title>The genome of the fungus Escovopsis weberi, a specialized disease agent of ant agriculture.</title>
        <authorList>
            <person name="de Man T.J."/>
            <person name="Stajich J.E."/>
            <person name="Kubicek C.P."/>
            <person name="Chenthamara K."/>
            <person name="Atanasova L."/>
            <person name="Druzhinina I.S."/>
            <person name="Birnbaum S."/>
            <person name="Barribeau S.M."/>
            <person name="Teiling C."/>
            <person name="Suen G."/>
            <person name="Currie C."/>
            <person name="Gerardo N.M."/>
        </authorList>
    </citation>
    <scope>NUCLEOTIDE SEQUENCE [LARGE SCALE GENOMIC DNA]</scope>
</reference>
<comment type="pathway">
    <text evidence="1">Protein modification; protein ubiquitination.</text>
</comment>
<dbReference type="AlphaFoldDB" id="A0A0M8N151"/>
<dbReference type="GO" id="GO:0051301">
    <property type="term" value="P:cell division"/>
    <property type="evidence" value="ECO:0007669"/>
    <property type="project" value="UniProtKB-KW"/>
</dbReference>
<comment type="similarity">
    <text evidence="3">Belongs to the WD repeat cdt2 family.</text>
</comment>
<dbReference type="InterPro" id="IPR001680">
    <property type="entry name" value="WD40_rpt"/>
</dbReference>
<feature type="region of interest" description="Disordered" evidence="5">
    <location>
        <begin position="60"/>
        <end position="186"/>
    </location>
</feature>
<feature type="region of interest" description="Disordered" evidence="5">
    <location>
        <begin position="205"/>
        <end position="229"/>
    </location>
</feature>
<dbReference type="InterPro" id="IPR015943">
    <property type="entry name" value="WD40/YVTN_repeat-like_dom_sf"/>
</dbReference>
<evidence type="ECO:0000256" key="4">
    <source>
        <dbReference type="PROSITE-ProRule" id="PRU00221"/>
    </source>
</evidence>
<dbReference type="EMBL" id="LGSR01000020">
    <property type="protein sequence ID" value="KOS18414.1"/>
    <property type="molecule type" value="Genomic_DNA"/>
</dbReference>
<keyword evidence="4" id="KW-0853">WD repeat</keyword>
<dbReference type="Pfam" id="PF00400">
    <property type="entry name" value="WD40"/>
    <property type="match status" value="2"/>
</dbReference>
<feature type="compositionally biased region" description="Low complexity" evidence="5">
    <location>
        <begin position="19"/>
        <end position="30"/>
    </location>
</feature>
<dbReference type="SUPFAM" id="SSF50978">
    <property type="entry name" value="WD40 repeat-like"/>
    <property type="match status" value="1"/>
</dbReference>
<dbReference type="PANTHER" id="PTHR22852">
    <property type="entry name" value="LETHAL 2 DENTICLELESS PROTEIN RETINOIC ACID-REGULATED NUCLEAR MATRIX-ASSOCIATED PROTEIN"/>
    <property type="match status" value="1"/>
</dbReference>
<evidence type="ECO:0000256" key="3">
    <source>
        <dbReference type="ARBA" id="ARBA00038344"/>
    </source>
</evidence>
<evidence type="ECO:0000313" key="6">
    <source>
        <dbReference type="EMBL" id="KOS18414.1"/>
    </source>
</evidence>
<evidence type="ECO:0000256" key="1">
    <source>
        <dbReference type="ARBA" id="ARBA00004906"/>
    </source>
</evidence>
<dbReference type="Proteomes" id="UP000053831">
    <property type="component" value="Unassembled WGS sequence"/>
</dbReference>
<evidence type="ECO:0000313" key="7">
    <source>
        <dbReference type="Proteomes" id="UP000053831"/>
    </source>
</evidence>
<dbReference type="OrthoDB" id="2096344at2759"/>
<protein>
    <submittedName>
        <fullName evidence="6">Cell division cycle protein cdt2</fullName>
    </submittedName>
</protein>
<feature type="repeat" description="WD" evidence="4">
    <location>
        <begin position="343"/>
        <end position="384"/>
    </location>
</feature>